<organism evidence="1 2">
    <name type="scientific">Gemmata obscuriglobus</name>
    <dbReference type="NCBI Taxonomy" id="114"/>
    <lineage>
        <taxon>Bacteria</taxon>
        <taxon>Pseudomonadati</taxon>
        <taxon>Planctomycetota</taxon>
        <taxon>Planctomycetia</taxon>
        <taxon>Gemmatales</taxon>
        <taxon>Gemmataceae</taxon>
        <taxon>Gemmata</taxon>
    </lineage>
</organism>
<dbReference type="RefSeq" id="WP_010038360.1">
    <property type="nucleotide sequence ID" value="NZ_CP025958.1"/>
</dbReference>
<dbReference type="KEGG" id="gog:C1280_35490"/>
<proteinExistence type="predicted"/>
<dbReference type="AlphaFoldDB" id="A0A2Z3HA69"/>
<dbReference type="Proteomes" id="UP000245802">
    <property type="component" value="Chromosome"/>
</dbReference>
<evidence type="ECO:0000313" key="2">
    <source>
        <dbReference type="Proteomes" id="UP000245802"/>
    </source>
</evidence>
<name>A0A2Z3HA69_9BACT</name>
<dbReference type="EMBL" id="CP025958">
    <property type="protein sequence ID" value="AWM41781.1"/>
    <property type="molecule type" value="Genomic_DNA"/>
</dbReference>
<reference evidence="1 2" key="1">
    <citation type="submission" date="2018-01" db="EMBL/GenBank/DDBJ databases">
        <title>G. obscuriglobus.</title>
        <authorList>
            <person name="Franke J."/>
            <person name="Blomberg W."/>
            <person name="Selmecki A."/>
        </authorList>
    </citation>
    <scope>NUCLEOTIDE SEQUENCE [LARGE SCALE GENOMIC DNA]</scope>
    <source>
        <strain evidence="1 2">DSM 5831</strain>
    </source>
</reference>
<accession>A0A2Z3HA69</accession>
<gene>
    <name evidence="1" type="ORF">C1280_35490</name>
</gene>
<sequence>MNDLIQELEETAAWLDGRAEILDQLAAKVRKANQHEATAEAARFRGRAALLRQVVINAKVGAK</sequence>
<protein>
    <submittedName>
        <fullName evidence="1">Uncharacterized protein</fullName>
    </submittedName>
</protein>
<evidence type="ECO:0000313" key="1">
    <source>
        <dbReference type="EMBL" id="AWM41781.1"/>
    </source>
</evidence>
<keyword evidence="2" id="KW-1185">Reference proteome</keyword>